<proteinExistence type="predicted"/>
<keyword evidence="2" id="KW-1185">Reference proteome</keyword>
<organism evidence="1 2">
    <name type="scientific">Urbifossiella limnaea</name>
    <dbReference type="NCBI Taxonomy" id="2528023"/>
    <lineage>
        <taxon>Bacteria</taxon>
        <taxon>Pseudomonadati</taxon>
        <taxon>Planctomycetota</taxon>
        <taxon>Planctomycetia</taxon>
        <taxon>Gemmatales</taxon>
        <taxon>Gemmataceae</taxon>
        <taxon>Urbifossiella</taxon>
    </lineage>
</organism>
<dbReference type="Proteomes" id="UP000319576">
    <property type="component" value="Chromosome"/>
</dbReference>
<dbReference type="AlphaFoldDB" id="A0A517Y351"/>
<reference evidence="1 2" key="1">
    <citation type="submission" date="2019-02" db="EMBL/GenBank/DDBJ databases">
        <title>Deep-cultivation of Planctomycetes and their phenomic and genomic characterization uncovers novel biology.</title>
        <authorList>
            <person name="Wiegand S."/>
            <person name="Jogler M."/>
            <person name="Boedeker C."/>
            <person name="Pinto D."/>
            <person name="Vollmers J."/>
            <person name="Rivas-Marin E."/>
            <person name="Kohn T."/>
            <person name="Peeters S.H."/>
            <person name="Heuer A."/>
            <person name="Rast P."/>
            <person name="Oberbeckmann S."/>
            <person name="Bunk B."/>
            <person name="Jeske O."/>
            <person name="Meyerdierks A."/>
            <person name="Storesund J.E."/>
            <person name="Kallscheuer N."/>
            <person name="Luecker S."/>
            <person name="Lage O.M."/>
            <person name="Pohl T."/>
            <person name="Merkel B.J."/>
            <person name="Hornburger P."/>
            <person name="Mueller R.-W."/>
            <person name="Bruemmer F."/>
            <person name="Labrenz M."/>
            <person name="Spormann A.M."/>
            <person name="Op den Camp H."/>
            <person name="Overmann J."/>
            <person name="Amann R."/>
            <person name="Jetten M.S.M."/>
            <person name="Mascher T."/>
            <person name="Medema M.H."/>
            <person name="Devos D.P."/>
            <person name="Kaster A.-K."/>
            <person name="Ovreas L."/>
            <person name="Rohde M."/>
            <person name="Galperin M.Y."/>
            <person name="Jogler C."/>
        </authorList>
    </citation>
    <scope>NUCLEOTIDE SEQUENCE [LARGE SCALE GENOMIC DNA]</scope>
    <source>
        <strain evidence="1 2">ETA_A1</strain>
    </source>
</reference>
<accession>A0A517Y351</accession>
<dbReference type="KEGG" id="uli:ETAA1_61750"/>
<evidence type="ECO:0000313" key="1">
    <source>
        <dbReference type="EMBL" id="QDU24161.1"/>
    </source>
</evidence>
<sequence>MRHLSVCVECATLTAEYREVIRLAGSLPRPALSVAAASRLLCGVQSATAQPGCGAMDETVPEMPAFVPARG</sequence>
<gene>
    <name evidence="1" type="ORF">ETAA1_61750</name>
</gene>
<dbReference type="EMBL" id="CP036273">
    <property type="protein sequence ID" value="QDU24161.1"/>
    <property type="molecule type" value="Genomic_DNA"/>
</dbReference>
<evidence type="ECO:0000313" key="2">
    <source>
        <dbReference type="Proteomes" id="UP000319576"/>
    </source>
</evidence>
<name>A0A517Y351_9BACT</name>
<protein>
    <submittedName>
        <fullName evidence="1">Uncharacterized protein</fullName>
    </submittedName>
</protein>